<protein>
    <submittedName>
        <fullName evidence="5">Rhamnosyltransferase</fullName>
    </submittedName>
</protein>
<keyword evidence="6" id="KW-1185">Reference proteome</keyword>
<gene>
    <name evidence="5" type="ORF">FBZ90_11229</name>
</gene>
<dbReference type="InterPro" id="IPR029044">
    <property type="entry name" value="Nucleotide-diphossugar_trans"/>
</dbReference>
<organism evidence="5 6">
    <name type="scientific">Nitrospirillum amazonense</name>
    <dbReference type="NCBI Taxonomy" id="28077"/>
    <lineage>
        <taxon>Bacteria</taxon>
        <taxon>Pseudomonadati</taxon>
        <taxon>Pseudomonadota</taxon>
        <taxon>Alphaproteobacteria</taxon>
        <taxon>Rhodospirillales</taxon>
        <taxon>Azospirillaceae</taxon>
        <taxon>Nitrospirillum</taxon>
    </lineage>
</organism>
<proteinExistence type="inferred from homology"/>
<name>A0A560GXH3_9PROT</name>
<dbReference type="PANTHER" id="PTHR43179:SF12">
    <property type="entry name" value="GALACTOFURANOSYLTRANSFERASE GLFT2"/>
    <property type="match status" value="1"/>
</dbReference>
<accession>A0A560GXH3</accession>
<keyword evidence="3 5" id="KW-0808">Transferase</keyword>
<comment type="similarity">
    <text evidence="1">Belongs to the glycosyltransferase 2 family.</text>
</comment>
<evidence type="ECO:0000256" key="2">
    <source>
        <dbReference type="ARBA" id="ARBA00022676"/>
    </source>
</evidence>
<evidence type="ECO:0000313" key="5">
    <source>
        <dbReference type="EMBL" id="TWB38541.1"/>
    </source>
</evidence>
<sequence>MGDRAAPGQAAKRGRAGRAFSRGSPPCRAPPRDGCRQGRGRLVSKAVMDAPPPSSAQSPWGTPFPGRIAALIVAYRPDDGLGACVAATAGVADSVHLFQQERGRDAAADVRVDRAVAASGASLTTDSANIGLAAAQNRLLAQALAAGADWLLLLDQDSVARPGLRAAFAAALAAAPPDTGLLAARNVEPGVPDTPWVTSADGRRWTVVPRLEGPLLPDLLLAPASGSLVSAAAIRTCGPLRDDFFIDWVDVEYAVRLRRAGFRLVAVRDALVDHRLGAVTQVPVGGRSLAVTHHGARRRWFQARNAVWTWRLHGRAVPALRGWTLRILASTAVKIAVLERGRGPKLAALAGGLWRGLLQRPQR</sequence>
<evidence type="ECO:0000313" key="6">
    <source>
        <dbReference type="Proteomes" id="UP000315751"/>
    </source>
</evidence>
<feature type="region of interest" description="Disordered" evidence="4">
    <location>
        <begin position="1"/>
        <end position="39"/>
    </location>
</feature>
<dbReference type="SUPFAM" id="SSF53448">
    <property type="entry name" value="Nucleotide-diphospho-sugar transferases"/>
    <property type="match status" value="1"/>
</dbReference>
<evidence type="ECO:0000256" key="3">
    <source>
        <dbReference type="ARBA" id="ARBA00022679"/>
    </source>
</evidence>
<dbReference type="EMBL" id="VITR01000012">
    <property type="protein sequence ID" value="TWB38541.1"/>
    <property type="molecule type" value="Genomic_DNA"/>
</dbReference>
<evidence type="ECO:0000256" key="4">
    <source>
        <dbReference type="SAM" id="MobiDB-lite"/>
    </source>
</evidence>
<keyword evidence="2" id="KW-0328">Glycosyltransferase</keyword>
<evidence type="ECO:0000256" key="1">
    <source>
        <dbReference type="ARBA" id="ARBA00006739"/>
    </source>
</evidence>
<dbReference type="GO" id="GO:0016757">
    <property type="term" value="F:glycosyltransferase activity"/>
    <property type="evidence" value="ECO:0007669"/>
    <property type="project" value="UniProtKB-KW"/>
</dbReference>
<dbReference type="Proteomes" id="UP000315751">
    <property type="component" value="Unassembled WGS sequence"/>
</dbReference>
<reference evidence="5 6" key="1">
    <citation type="submission" date="2019-06" db="EMBL/GenBank/DDBJ databases">
        <title>Genomic Encyclopedia of Type Strains, Phase IV (KMG-V): Genome sequencing to study the core and pangenomes of soil and plant-associated prokaryotes.</title>
        <authorList>
            <person name="Whitman W."/>
        </authorList>
    </citation>
    <scope>NUCLEOTIDE SEQUENCE [LARGE SCALE GENOMIC DNA]</scope>
    <source>
        <strain evidence="5 6">BR 11622</strain>
    </source>
</reference>
<comment type="caution">
    <text evidence="5">The sequence shown here is derived from an EMBL/GenBank/DDBJ whole genome shotgun (WGS) entry which is preliminary data.</text>
</comment>
<feature type="compositionally biased region" description="Low complexity" evidence="4">
    <location>
        <begin position="1"/>
        <end position="23"/>
    </location>
</feature>
<dbReference type="PANTHER" id="PTHR43179">
    <property type="entry name" value="RHAMNOSYLTRANSFERASE WBBL"/>
    <property type="match status" value="1"/>
</dbReference>
<dbReference type="AlphaFoldDB" id="A0A560GXH3"/>
<dbReference type="Gene3D" id="3.90.550.10">
    <property type="entry name" value="Spore Coat Polysaccharide Biosynthesis Protein SpsA, Chain A"/>
    <property type="match status" value="1"/>
</dbReference>